<dbReference type="SMART" id="SM00842">
    <property type="entry name" value="FtsA"/>
    <property type="match status" value="1"/>
</dbReference>
<comment type="subunit">
    <text evidence="5">Self-interacts. Interacts with FtsZ.</text>
</comment>
<dbReference type="Gene3D" id="3.30.420.40">
    <property type="match status" value="2"/>
</dbReference>
<dbReference type="PANTHER" id="PTHR32432">
    <property type="entry name" value="CELL DIVISION PROTEIN FTSA-RELATED"/>
    <property type="match status" value="1"/>
</dbReference>
<dbReference type="CDD" id="cd24048">
    <property type="entry name" value="ASKHA_NBD_FtsA"/>
    <property type="match status" value="1"/>
</dbReference>
<evidence type="ECO:0000256" key="6">
    <source>
        <dbReference type="PIRNR" id="PIRNR003101"/>
    </source>
</evidence>
<evidence type="ECO:0000259" key="7">
    <source>
        <dbReference type="SMART" id="SM00842"/>
    </source>
</evidence>
<dbReference type="Gene3D" id="3.30.1490.110">
    <property type="match status" value="1"/>
</dbReference>
<dbReference type="Pfam" id="PF14450">
    <property type="entry name" value="FtsA"/>
    <property type="match status" value="1"/>
</dbReference>
<evidence type="ECO:0000256" key="1">
    <source>
        <dbReference type="ARBA" id="ARBA00022475"/>
    </source>
</evidence>
<evidence type="ECO:0000256" key="2">
    <source>
        <dbReference type="ARBA" id="ARBA00022618"/>
    </source>
</evidence>
<keyword evidence="9" id="KW-1185">Reference proteome</keyword>
<comment type="caution">
    <text evidence="8">The sequence shown here is derived from an EMBL/GenBank/DDBJ whole genome shotgun (WGS) entry which is preliminary data.</text>
</comment>
<dbReference type="InterPro" id="IPR050696">
    <property type="entry name" value="FtsA/MreB"/>
</dbReference>
<reference evidence="8 9" key="1">
    <citation type="submission" date="2020-02" db="EMBL/GenBank/DDBJ databases">
        <authorList>
            <person name="Chen W.-M."/>
        </authorList>
    </citation>
    <scope>NUCLEOTIDE SEQUENCE [LARGE SCALE GENOMIC DNA]</scope>
    <source>
        <strain evidence="8 9">KDG-16</strain>
    </source>
</reference>
<dbReference type="EMBL" id="JAAJBT010000003">
    <property type="protein sequence ID" value="NHM01832.1"/>
    <property type="molecule type" value="Genomic_DNA"/>
</dbReference>
<dbReference type="InterPro" id="IPR043129">
    <property type="entry name" value="ATPase_NBD"/>
</dbReference>
<dbReference type="InterPro" id="IPR020823">
    <property type="entry name" value="Cell_div_FtsA"/>
</dbReference>
<dbReference type="Pfam" id="PF02491">
    <property type="entry name" value="SHS2_FTSA"/>
    <property type="match status" value="1"/>
</dbReference>
<keyword evidence="2 5" id="KW-0132">Cell division</keyword>
<sequence length="459" mass="49951">MNKESIGVGLDIGTTKIVAMIGKKNEYGKLEILGVGKSKSLGVHRGVVNNITQTIQSIQQAILEAENNSGYKINDVVVGIAGQHIRSIQHSDYISRKNPEEVIGEYDIEQLTCQVQNLSMLPGEEIIHALPQEFKIDGQSEILEPIGMYGARVESSFHIVVGQAASIRNLGRCVKNAGLELTGLTLEPLASSDAVLSEEEKEAGVALIDIGGGTTDLAVFKNGVIRHTAVIPFGGNVITEDIKEGCSIIEKQAELLKTRFGSAWPGENKDNEIVSIPGLRGREPKEISLKNLSKIIHARVVEIIEQVYAEIKLYGHDEPKKKLIAGIVLTGGGSQLQHIKQLVEYITGMDTRIGFPNEHLAGNSSEELSSPLYATSVGLVMESLRNQTNSATPFVEMKTPEPVAVIAPEPVVTEKVIEVVVEEVKPPTPVASKETQERKKKYDFNNLLGKIKEFLDNVE</sequence>
<dbReference type="HAMAP" id="MF_02033">
    <property type="entry name" value="FtsA"/>
    <property type="match status" value="1"/>
</dbReference>
<organism evidence="8 9">
    <name type="scientific">Flavobacterium difficile</name>
    <dbReference type="NCBI Taxonomy" id="2709659"/>
    <lineage>
        <taxon>Bacteria</taxon>
        <taxon>Pseudomonadati</taxon>
        <taxon>Bacteroidota</taxon>
        <taxon>Flavobacteriia</taxon>
        <taxon>Flavobacteriales</taxon>
        <taxon>Flavobacteriaceae</taxon>
        <taxon>Flavobacterium</taxon>
    </lineage>
</organism>
<evidence type="ECO:0000256" key="5">
    <source>
        <dbReference type="HAMAP-Rule" id="MF_02033"/>
    </source>
</evidence>
<dbReference type="Proteomes" id="UP000800984">
    <property type="component" value="Unassembled WGS sequence"/>
</dbReference>
<accession>A0ABX0I5F1</accession>
<keyword evidence="3 5" id="KW-0472">Membrane</keyword>
<gene>
    <name evidence="5 8" type="primary">ftsA</name>
    <name evidence="8" type="ORF">G4D72_06890</name>
</gene>
<dbReference type="SUPFAM" id="SSF53067">
    <property type="entry name" value="Actin-like ATPase domain"/>
    <property type="match status" value="2"/>
</dbReference>
<dbReference type="GO" id="GO:0051301">
    <property type="term" value="P:cell division"/>
    <property type="evidence" value="ECO:0007669"/>
    <property type="project" value="UniProtKB-KW"/>
</dbReference>
<evidence type="ECO:0000313" key="9">
    <source>
        <dbReference type="Proteomes" id="UP000800984"/>
    </source>
</evidence>
<protein>
    <recommendedName>
        <fullName evidence="5 6">Cell division protein FtsA</fullName>
    </recommendedName>
</protein>
<evidence type="ECO:0000256" key="4">
    <source>
        <dbReference type="ARBA" id="ARBA00023306"/>
    </source>
</evidence>
<feature type="domain" description="SHS2" evidence="7">
    <location>
        <begin position="7"/>
        <end position="195"/>
    </location>
</feature>
<dbReference type="RefSeq" id="WP_166077054.1">
    <property type="nucleotide sequence ID" value="NZ_JAAJBT010000003.1"/>
</dbReference>
<keyword evidence="1 5" id="KW-1003">Cell membrane</keyword>
<dbReference type="InterPro" id="IPR003494">
    <property type="entry name" value="SHS2_FtsA"/>
</dbReference>
<comment type="similarity">
    <text evidence="5 6">Belongs to the FtsA/MreB family.</text>
</comment>
<dbReference type="NCBIfam" id="TIGR01174">
    <property type="entry name" value="ftsA"/>
    <property type="match status" value="1"/>
</dbReference>
<proteinExistence type="inferred from homology"/>
<comment type="subcellular location">
    <subcellularLocation>
        <location evidence="5">Cell membrane</location>
        <topology evidence="5">Peripheral membrane protein</topology>
        <orientation evidence="5">Cytoplasmic side</orientation>
    </subcellularLocation>
    <text evidence="5">Localizes to the Z ring in an FtsZ-dependent manner. Targeted to the membrane through a conserved C-terminal amphipathic helix.</text>
</comment>
<dbReference type="PANTHER" id="PTHR32432:SF4">
    <property type="entry name" value="CELL DIVISION PROTEIN FTSA"/>
    <property type="match status" value="1"/>
</dbReference>
<name>A0ABX0I5F1_9FLAO</name>
<evidence type="ECO:0000313" key="8">
    <source>
        <dbReference type="EMBL" id="NHM01832.1"/>
    </source>
</evidence>
<keyword evidence="4 5" id="KW-0131">Cell cycle</keyword>
<comment type="function">
    <text evidence="5 6">Cell division protein that is involved in the assembly of the Z ring. May serve as a membrane anchor for the Z ring.</text>
</comment>
<dbReference type="PIRSF" id="PIRSF003101">
    <property type="entry name" value="FtsA"/>
    <property type="match status" value="1"/>
</dbReference>
<evidence type="ECO:0000256" key="3">
    <source>
        <dbReference type="ARBA" id="ARBA00023136"/>
    </source>
</evidence>